<dbReference type="NCBIfam" id="TIGR01554">
    <property type="entry name" value="major_cap_HK97"/>
    <property type="match status" value="1"/>
</dbReference>
<evidence type="ECO:0000313" key="3">
    <source>
        <dbReference type="EMBL" id="SOR29835.1"/>
    </source>
</evidence>
<comment type="subcellular location">
    <subcellularLocation>
        <location evidence="1">Virion</location>
    </subcellularLocation>
</comment>
<dbReference type="Pfam" id="PF05065">
    <property type="entry name" value="Phage_capsid"/>
    <property type="match status" value="1"/>
</dbReference>
<dbReference type="AlphaFoldDB" id="A0A2N9AR44"/>
<feature type="domain" description="Phage capsid-like C-terminal" evidence="2">
    <location>
        <begin position="136"/>
        <end position="404"/>
    </location>
</feature>
<organism evidence="3 4">
    <name type="scientific">Methylorubrum extorquens</name>
    <name type="common">Methylobacterium dichloromethanicum</name>
    <name type="synonym">Methylobacterium extorquens</name>
    <dbReference type="NCBI Taxonomy" id="408"/>
    <lineage>
        <taxon>Bacteria</taxon>
        <taxon>Pseudomonadati</taxon>
        <taxon>Pseudomonadota</taxon>
        <taxon>Alphaproteobacteria</taxon>
        <taxon>Hyphomicrobiales</taxon>
        <taxon>Methylobacteriaceae</taxon>
        <taxon>Methylorubrum</taxon>
    </lineage>
</organism>
<dbReference type="EMBL" id="LT962688">
    <property type="protein sequence ID" value="SOR29835.1"/>
    <property type="molecule type" value="Genomic_DNA"/>
</dbReference>
<name>A0A2N9AR44_METEX</name>
<evidence type="ECO:0000313" key="4">
    <source>
        <dbReference type="Proteomes" id="UP000233769"/>
    </source>
</evidence>
<proteinExistence type="predicted"/>
<evidence type="ECO:0000256" key="1">
    <source>
        <dbReference type="ARBA" id="ARBA00004328"/>
    </source>
</evidence>
<gene>
    <name evidence="3" type="ORF">TK0001_3233</name>
</gene>
<accession>A0A2N9AR44</accession>
<dbReference type="Gene3D" id="3.30.2400.10">
    <property type="entry name" value="Major capsid protein gp5"/>
    <property type="match status" value="1"/>
</dbReference>
<dbReference type="Gene3D" id="3.30.2320.10">
    <property type="entry name" value="hypothetical protein PF0899 domain"/>
    <property type="match status" value="1"/>
</dbReference>
<dbReference type="SUPFAM" id="SSF56563">
    <property type="entry name" value="Major capsid protein gp5"/>
    <property type="match status" value="1"/>
</dbReference>
<reference evidence="4" key="1">
    <citation type="submission" date="2017-10" db="EMBL/GenBank/DDBJ databases">
        <authorList>
            <person name="Regsiter A."/>
            <person name="William W."/>
        </authorList>
    </citation>
    <scope>NUCLEOTIDE SEQUENCE [LARGE SCALE GENOMIC DNA]</scope>
</reference>
<sequence>MTQSIQALREERAAKAREARNILESKTGKDWTEAVKNQVDGIYAEIDRLDDQISRHDRILTIEDSLEQRAGGVADRDGRSVDENTAILAREKGIFNAWARSGYEGLDDAQRAHVKARRDEAQRIYGAQSVGTGSAGGFLAPRDFSATLIERMAAFGGMREVAQVIQTDSGNAIDYPTVDETGNEGEIVGESIAASAGDITFGTVDIGAYKYSSKVVVVPLELLQDSRIDIESYVNVALANRLARVTNRHFTVGTGVGQPRGAVVAAGAGKVGPAGQLASITYDDFVDLEHSVDPAYRTNGRYMFHDQSLKAVKKLKDGQGRPLWRPGVTGGDANDILGYGYTINQHMPQMGAGAKSVLFGDFKKYLIRDVMAVTLFRFADSRYLEKGQVAFLAWSRHDGDLIDASNDALKAFQHAGA</sequence>
<dbReference type="InterPro" id="IPR024455">
    <property type="entry name" value="Phage_capsid"/>
</dbReference>
<dbReference type="Proteomes" id="UP000233769">
    <property type="component" value="Chromosome tk0001"/>
</dbReference>
<evidence type="ECO:0000259" key="2">
    <source>
        <dbReference type="Pfam" id="PF05065"/>
    </source>
</evidence>
<dbReference type="InterPro" id="IPR054612">
    <property type="entry name" value="Phage_capsid-like_C"/>
</dbReference>
<protein>
    <submittedName>
        <fullName evidence="3">Phage major capsid protein, HK97 family</fullName>
    </submittedName>
</protein>